<dbReference type="eggNOG" id="COG3746">
    <property type="taxonomic scope" value="Bacteria"/>
</dbReference>
<gene>
    <name evidence="3" type="ORF">SPV1_00642</name>
</gene>
<feature type="signal peptide" evidence="2">
    <location>
        <begin position="1"/>
        <end position="22"/>
    </location>
</feature>
<organism evidence="3 4">
    <name type="scientific">Mariprofundus ferrooxydans PV-1</name>
    <dbReference type="NCBI Taxonomy" id="314345"/>
    <lineage>
        <taxon>Bacteria</taxon>
        <taxon>Pseudomonadati</taxon>
        <taxon>Pseudomonadota</taxon>
        <taxon>Candidatius Mariprofundia</taxon>
        <taxon>Mariprofundales</taxon>
        <taxon>Mariprofundaceae</taxon>
        <taxon>Mariprofundus</taxon>
    </lineage>
</organism>
<evidence type="ECO:0000256" key="2">
    <source>
        <dbReference type="SAM" id="SignalP"/>
    </source>
</evidence>
<feature type="coiled-coil region" evidence="1">
    <location>
        <begin position="25"/>
        <end position="67"/>
    </location>
</feature>
<dbReference type="AlphaFoldDB" id="Q0EXW0"/>
<proteinExistence type="predicted"/>
<dbReference type="RefSeq" id="WP_009850429.1">
    <property type="nucleotide sequence ID" value="NZ_DS022295.1"/>
</dbReference>
<reference evidence="3 4" key="1">
    <citation type="submission" date="2006-09" db="EMBL/GenBank/DDBJ databases">
        <authorList>
            <person name="Emerson D."/>
            <person name="Ferriera S."/>
            <person name="Johnson J."/>
            <person name="Kravitz S."/>
            <person name="Halpern A."/>
            <person name="Remington K."/>
            <person name="Beeson K."/>
            <person name="Tran B."/>
            <person name="Rogers Y.-H."/>
            <person name="Friedman R."/>
            <person name="Venter J.C."/>
        </authorList>
    </citation>
    <scope>NUCLEOTIDE SEQUENCE [LARGE SCALE GENOMIC DNA]</scope>
    <source>
        <strain evidence="3 4">PV-1</strain>
    </source>
</reference>
<accession>Q0EXW0</accession>
<dbReference type="Proteomes" id="UP000005297">
    <property type="component" value="Unassembled WGS sequence"/>
</dbReference>
<keyword evidence="1" id="KW-0175">Coiled coil</keyword>
<protein>
    <submittedName>
        <fullName evidence="3">Uncharacterized protein</fullName>
    </submittedName>
</protein>
<evidence type="ECO:0000313" key="4">
    <source>
        <dbReference type="Proteomes" id="UP000005297"/>
    </source>
</evidence>
<dbReference type="InParanoid" id="Q0EXW0"/>
<name>Q0EXW0_9PROT</name>
<evidence type="ECO:0000313" key="3">
    <source>
        <dbReference type="EMBL" id="EAU54092.1"/>
    </source>
</evidence>
<evidence type="ECO:0000256" key="1">
    <source>
        <dbReference type="SAM" id="Coils"/>
    </source>
</evidence>
<keyword evidence="2" id="KW-0732">Signal</keyword>
<comment type="caution">
    <text evidence="3">The sequence shown here is derived from an EMBL/GenBank/DDBJ whole genome shotgun (WGS) entry which is preliminary data.</text>
</comment>
<dbReference type="HOGENOM" id="CLU_038901_0_0_0"/>
<dbReference type="STRING" id="314344.AL013_00750"/>
<dbReference type="OrthoDB" id="9788733at2"/>
<sequence length="451" mass="48508">MRNTAVAWLLPCLMLAVPMAQAEPIDELKQLKMQLQLMQQKIEKLEAAQAKAAAERASEQAAAATQAAATQAAAQALPQMPEPVSNSRSDANAFNPQVSFVLNGGYNASSRNPALFSVPGFALGDSAALADRGLTLNESELNLAANVDNSFYASSTLSLPAGGGINVEEAYVQTLGLPAGLTVKGGRFFSDIGYINHFHPHHDDFIDRSLANRVFLNSIFAGDGLQARWLAPTDTFLELGGELLRGDRFPGGGAARRGTGSWDLFVHAGGDVGFSNSWLAGFSWLNTTSLGRSSFDNTGAVTGTFDGNSTLAIANLVWKWAPNGNPVDRNFKFQMELFGQRQGGAFNTLSYQSRQWGGYVEAVYQPVHGWDIGLRHSLVFAANRGGAVLPGGLFDSAGHRPNRTSLVLGYANSEFSHFRMQFSLDKSQPLTDYQLGLQYIMIIGAHGAHQY</sequence>
<feature type="chain" id="PRO_5004171297" evidence="2">
    <location>
        <begin position="23"/>
        <end position="451"/>
    </location>
</feature>
<keyword evidence="4" id="KW-1185">Reference proteome</keyword>
<dbReference type="EMBL" id="AATS01000012">
    <property type="protein sequence ID" value="EAU54092.1"/>
    <property type="molecule type" value="Genomic_DNA"/>
</dbReference>